<dbReference type="Proteomes" id="UP001549145">
    <property type="component" value="Unassembled WGS sequence"/>
</dbReference>
<feature type="coiled-coil region" evidence="1">
    <location>
        <begin position="54"/>
        <end position="92"/>
    </location>
</feature>
<reference evidence="2 3" key="1">
    <citation type="submission" date="2024-06" db="EMBL/GenBank/DDBJ databases">
        <title>Genomic Encyclopedia of Type Strains, Phase IV (KMG-IV): sequencing the most valuable type-strain genomes for metagenomic binning, comparative biology and taxonomic classification.</title>
        <authorList>
            <person name="Goeker M."/>
        </authorList>
    </citation>
    <scope>NUCLEOTIDE SEQUENCE [LARGE SCALE GENOMIC DNA]</scope>
    <source>
        <strain evidence="2 3">DSM 21331</strain>
    </source>
</reference>
<keyword evidence="3" id="KW-1185">Reference proteome</keyword>
<organism evidence="2 3">
    <name type="scientific">Methylobacterium goesingense</name>
    <dbReference type="NCBI Taxonomy" id="243690"/>
    <lineage>
        <taxon>Bacteria</taxon>
        <taxon>Pseudomonadati</taxon>
        <taxon>Pseudomonadota</taxon>
        <taxon>Alphaproteobacteria</taxon>
        <taxon>Hyphomicrobiales</taxon>
        <taxon>Methylobacteriaceae</taxon>
        <taxon>Methylobacterium</taxon>
    </lineage>
</organism>
<accession>A0ABV2LDF7</accession>
<protein>
    <submittedName>
        <fullName evidence="2">Cell division protein FtsB</fullName>
    </submittedName>
</protein>
<evidence type="ECO:0000256" key="1">
    <source>
        <dbReference type="SAM" id="Coils"/>
    </source>
</evidence>
<dbReference type="RefSeq" id="WP_238282841.1">
    <property type="nucleotide sequence ID" value="NZ_BPQL01000202.1"/>
</dbReference>
<comment type="caution">
    <text evidence="2">The sequence shown here is derived from an EMBL/GenBank/DDBJ whole genome shotgun (WGS) entry which is preliminary data.</text>
</comment>
<sequence length="93" mass="10511">MRAHQIIQDYIDPTRMPVALYKEIVSALARTSATPASSEFIQVLYSDERDELELEQLRLDLTQTRAEVEQLHAGAARNRAAARRELAAAEDDE</sequence>
<keyword evidence="2" id="KW-0131">Cell cycle</keyword>
<dbReference type="EMBL" id="JBEPMM010000036">
    <property type="protein sequence ID" value="MET3695624.1"/>
    <property type="molecule type" value="Genomic_DNA"/>
</dbReference>
<name>A0ABV2LDF7_9HYPH</name>
<gene>
    <name evidence="2" type="ORF">ABID43_005193</name>
</gene>
<proteinExistence type="predicted"/>
<dbReference type="GO" id="GO:0051301">
    <property type="term" value="P:cell division"/>
    <property type="evidence" value="ECO:0007669"/>
    <property type="project" value="UniProtKB-KW"/>
</dbReference>
<evidence type="ECO:0000313" key="3">
    <source>
        <dbReference type="Proteomes" id="UP001549145"/>
    </source>
</evidence>
<evidence type="ECO:0000313" key="2">
    <source>
        <dbReference type="EMBL" id="MET3695624.1"/>
    </source>
</evidence>
<keyword evidence="2" id="KW-0132">Cell division</keyword>
<keyword evidence="1" id="KW-0175">Coiled coil</keyword>